<dbReference type="SUPFAM" id="SSF48613">
    <property type="entry name" value="Heme oxygenase-like"/>
    <property type="match status" value="1"/>
</dbReference>
<proteinExistence type="predicted"/>
<sequence>MAERRVHSDDFLTELRKACRTEHDGVDQVFSRFDLQDPEDYGAFLCAHARVVPVLERWLKTRVMAAGTVWRASALASDICALGHDMPSEIVWHPMERDGYAMGVHYVLEGSKLGGRVLAARVPVDLPQAYLSSGHQAGAWPQFLQTLRGALTEGDGAYRADVLAGARQAFTLFAVSGRRVA</sequence>
<dbReference type="CDD" id="cd19166">
    <property type="entry name" value="HemeO-bac"/>
    <property type="match status" value="1"/>
</dbReference>
<keyword evidence="2" id="KW-1185">Reference proteome</keyword>
<evidence type="ECO:0000313" key="1">
    <source>
        <dbReference type="EMBL" id="MBR0559012.1"/>
    </source>
</evidence>
<reference evidence="1 2" key="1">
    <citation type="submission" date="2021-04" db="EMBL/GenBank/DDBJ databases">
        <title>The complete genome sequence of Neokomagataea sp. TBRC 2177.</title>
        <authorList>
            <person name="Charoenyingcharoen P."/>
            <person name="Yukphan P."/>
        </authorList>
    </citation>
    <scope>NUCLEOTIDE SEQUENCE [LARGE SCALE GENOMIC DNA]</scope>
    <source>
        <strain evidence="1 2">TBRC 2177</strain>
    </source>
</reference>
<dbReference type="Gene3D" id="1.20.910.10">
    <property type="entry name" value="Heme oxygenase-like"/>
    <property type="match status" value="1"/>
</dbReference>
<dbReference type="EMBL" id="JAGRQH010000002">
    <property type="protein sequence ID" value="MBR0559012.1"/>
    <property type="molecule type" value="Genomic_DNA"/>
</dbReference>
<gene>
    <name evidence="1" type="ORF">KB213_02915</name>
</gene>
<name>A0ABS5E537_9PROT</name>
<dbReference type="Proteomes" id="UP000677812">
    <property type="component" value="Unassembled WGS sequence"/>
</dbReference>
<comment type="caution">
    <text evidence="1">The sequence shown here is derived from an EMBL/GenBank/DDBJ whole genome shotgun (WGS) entry which is preliminary data.</text>
</comment>
<protein>
    <submittedName>
        <fullName evidence="1">Biliverdin-producing heme oxygenase</fullName>
    </submittedName>
</protein>
<accession>A0ABS5E537</accession>
<dbReference type="InterPro" id="IPR016084">
    <property type="entry name" value="Haem_Oase-like_multi-hlx"/>
</dbReference>
<organism evidence="1 2">
    <name type="scientific">Neokomagataea anthophila</name>
    <dbReference type="NCBI Taxonomy" id="2826925"/>
    <lineage>
        <taxon>Bacteria</taxon>
        <taxon>Pseudomonadati</taxon>
        <taxon>Pseudomonadota</taxon>
        <taxon>Alphaproteobacteria</taxon>
        <taxon>Acetobacterales</taxon>
        <taxon>Acetobacteraceae</taxon>
        <taxon>Neokomagataea</taxon>
    </lineage>
</organism>
<evidence type="ECO:0000313" key="2">
    <source>
        <dbReference type="Proteomes" id="UP000677812"/>
    </source>
</evidence>
<dbReference type="RefSeq" id="WP_211680594.1">
    <property type="nucleotide sequence ID" value="NZ_JAGRQH010000002.1"/>
</dbReference>